<evidence type="ECO:0000313" key="1">
    <source>
        <dbReference type="EMBL" id="GFA76757.1"/>
    </source>
</evidence>
<organism evidence="1">
    <name type="scientific">Tanacetum cinerariifolium</name>
    <name type="common">Dalmatian daisy</name>
    <name type="synonym">Chrysanthemum cinerariifolium</name>
    <dbReference type="NCBI Taxonomy" id="118510"/>
    <lineage>
        <taxon>Eukaryota</taxon>
        <taxon>Viridiplantae</taxon>
        <taxon>Streptophyta</taxon>
        <taxon>Embryophyta</taxon>
        <taxon>Tracheophyta</taxon>
        <taxon>Spermatophyta</taxon>
        <taxon>Magnoliopsida</taxon>
        <taxon>eudicotyledons</taxon>
        <taxon>Gunneridae</taxon>
        <taxon>Pentapetalae</taxon>
        <taxon>asterids</taxon>
        <taxon>campanulids</taxon>
        <taxon>Asterales</taxon>
        <taxon>Asteraceae</taxon>
        <taxon>Asteroideae</taxon>
        <taxon>Anthemideae</taxon>
        <taxon>Anthemidinae</taxon>
        <taxon>Tanacetum</taxon>
    </lineage>
</organism>
<dbReference type="EMBL" id="BKCJ010484060">
    <property type="protein sequence ID" value="GFA76757.1"/>
    <property type="molecule type" value="Genomic_DNA"/>
</dbReference>
<sequence>MASAVICLATGRKFNFSKYIFDSMVRNVDNPSKFLMYLWFLQVIINAQVDDLSSHSNQYTSSTLTQKVFANMRRVGKGFSGVETPLFATMLVHPQPPAAEEDDEEEEVF</sequence>
<feature type="non-terminal residue" evidence="1">
    <location>
        <position position="109"/>
    </location>
</feature>
<name>A0A699K5K4_TANCI</name>
<protein>
    <submittedName>
        <fullName evidence="1">Uncharacterized protein</fullName>
    </submittedName>
</protein>
<reference evidence="1" key="1">
    <citation type="journal article" date="2019" name="Sci. Rep.">
        <title>Draft genome of Tanacetum cinerariifolium, the natural source of mosquito coil.</title>
        <authorList>
            <person name="Yamashiro T."/>
            <person name="Shiraishi A."/>
            <person name="Satake H."/>
            <person name="Nakayama K."/>
        </authorList>
    </citation>
    <scope>NUCLEOTIDE SEQUENCE</scope>
</reference>
<comment type="caution">
    <text evidence="1">The sequence shown here is derived from an EMBL/GenBank/DDBJ whole genome shotgun (WGS) entry which is preliminary data.</text>
</comment>
<proteinExistence type="predicted"/>
<gene>
    <name evidence="1" type="ORF">Tci_648729</name>
</gene>
<dbReference type="AlphaFoldDB" id="A0A699K5K4"/>
<accession>A0A699K5K4</accession>